<evidence type="ECO:0000259" key="20">
    <source>
        <dbReference type="Pfam" id="PF01634"/>
    </source>
</evidence>
<keyword evidence="17 18" id="KW-0472">Membrane</keyword>
<evidence type="ECO:0000259" key="21">
    <source>
        <dbReference type="Pfam" id="PF08029"/>
    </source>
</evidence>
<dbReference type="NCBIfam" id="TIGR03455">
    <property type="entry name" value="HisG_C-term"/>
    <property type="match status" value="1"/>
</dbReference>
<reference evidence="22" key="1">
    <citation type="journal article" date="2020" name="Microb. Genom.">
        <title>Genetic diversity of clinical and environmental Mucorales isolates obtained from an investigation of mucormycosis cases among solid organ transplant recipients.</title>
        <authorList>
            <person name="Nguyen M.H."/>
            <person name="Kaul D."/>
            <person name="Muto C."/>
            <person name="Cheng S.J."/>
            <person name="Richter R.A."/>
            <person name="Bruno V.M."/>
            <person name="Liu G."/>
            <person name="Beyhan S."/>
            <person name="Sundermann A.J."/>
            <person name="Mounaud S."/>
            <person name="Pasculle A.W."/>
            <person name="Nierman W.C."/>
            <person name="Driscoll E."/>
            <person name="Cumbie R."/>
            <person name="Clancy C.J."/>
            <person name="Dupont C.L."/>
        </authorList>
    </citation>
    <scope>NUCLEOTIDE SEQUENCE</scope>
    <source>
        <strain evidence="22">GL16</strain>
    </source>
</reference>
<dbReference type="FunFam" id="3.30.70.120:FF:000003">
    <property type="entry name" value="ATP phosphoribosyltransferase"/>
    <property type="match status" value="1"/>
</dbReference>
<accession>A0A9P6YLQ8</accession>
<evidence type="ECO:0000256" key="7">
    <source>
        <dbReference type="ARBA" id="ARBA00020998"/>
    </source>
</evidence>
<evidence type="ECO:0000256" key="15">
    <source>
        <dbReference type="ARBA" id="ARBA00022989"/>
    </source>
</evidence>
<evidence type="ECO:0000256" key="10">
    <source>
        <dbReference type="ARBA" id="ARBA00022676"/>
    </source>
</evidence>
<comment type="similarity">
    <text evidence="5">Belongs to the ATP phosphoribosyltransferase family.</text>
</comment>
<keyword evidence="15" id="KW-1133">Transmembrane helix</keyword>
<dbReference type="InterPro" id="IPR011322">
    <property type="entry name" value="N-reg_PII-like_a/b"/>
</dbReference>
<evidence type="ECO:0000256" key="11">
    <source>
        <dbReference type="ARBA" id="ARBA00022679"/>
    </source>
</evidence>
<dbReference type="InterPro" id="IPR001348">
    <property type="entry name" value="ATP_PRibTrfase_HisG"/>
</dbReference>
<evidence type="ECO:0000256" key="16">
    <source>
        <dbReference type="ARBA" id="ARBA00023102"/>
    </source>
</evidence>
<dbReference type="PANTHER" id="PTHR21403">
    <property type="entry name" value="ATP PHOSPHORIBOSYLTRANSFERASE ATP-PRTASE"/>
    <property type="match status" value="1"/>
</dbReference>
<evidence type="ECO:0000256" key="2">
    <source>
        <dbReference type="ARBA" id="ARBA00004141"/>
    </source>
</evidence>
<keyword evidence="11" id="KW-0808">Transferase</keyword>
<dbReference type="GO" id="GO:0003879">
    <property type="term" value="F:ATP phosphoribosyltransferase activity"/>
    <property type="evidence" value="ECO:0007669"/>
    <property type="project" value="UniProtKB-EC"/>
</dbReference>
<evidence type="ECO:0000256" key="3">
    <source>
        <dbReference type="ARBA" id="ARBA00004496"/>
    </source>
</evidence>
<keyword evidence="8" id="KW-0963">Cytoplasm</keyword>
<dbReference type="NCBIfam" id="TIGR00070">
    <property type="entry name" value="hisG"/>
    <property type="match status" value="1"/>
</dbReference>
<comment type="pathway">
    <text evidence="4">Amino-acid biosynthesis; L-histidine biosynthesis; L-histidine from 5-phospho-alpha-D-ribose 1-diphosphate: step 1/9.</text>
</comment>
<comment type="catalytic activity">
    <reaction evidence="1">
        <text>1-(5-phospho-beta-D-ribosyl)-ATP + diphosphate = 5-phospho-alpha-D-ribose 1-diphosphate + ATP</text>
        <dbReference type="Rhea" id="RHEA:18473"/>
        <dbReference type="ChEBI" id="CHEBI:30616"/>
        <dbReference type="ChEBI" id="CHEBI:33019"/>
        <dbReference type="ChEBI" id="CHEBI:58017"/>
        <dbReference type="ChEBI" id="CHEBI:73183"/>
        <dbReference type="EC" id="2.4.2.17"/>
    </reaction>
</comment>
<dbReference type="Pfam" id="PF00153">
    <property type="entry name" value="Mito_carr"/>
    <property type="match status" value="3"/>
</dbReference>
<dbReference type="CDD" id="cd13592">
    <property type="entry name" value="PBP2_HisGL2"/>
    <property type="match status" value="1"/>
</dbReference>
<evidence type="ECO:0000256" key="9">
    <source>
        <dbReference type="ARBA" id="ARBA00022605"/>
    </source>
</evidence>
<keyword evidence="14" id="KW-0067">ATP-binding</keyword>
<protein>
    <recommendedName>
        <fullName evidence="7">ATP phosphoribosyltransferase</fullName>
        <ecNumber evidence="6">2.4.2.17</ecNumber>
    </recommendedName>
</protein>
<dbReference type="GO" id="GO:0000287">
    <property type="term" value="F:magnesium ion binding"/>
    <property type="evidence" value="ECO:0007669"/>
    <property type="project" value="InterPro"/>
</dbReference>
<dbReference type="GO" id="GO:0016020">
    <property type="term" value="C:membrane"/>
    <property type="evidence" value="ECO:0007669"/>
    <property type="project" value="UniProtKB-SubCell"/>
</dbReference>
<dbReference type="Gene3D" id="1.50.40.10">
    <property type="entry name" value="Mitochondrial carrier domain"/>
    <property type="match status" value="1"/>
</dbReference>
<keyword evidence="10" id="KW-0328">Glycosyltransferase</keyword>
<proteinExistence type="inferred from homology"/>
<dbReference type="SUPFAM" id="SSF53850">
    <property type="entry name" value="Periplasmic binding protein-like II"/>
    <property type="match status" value="1"/>
</dbReference>
<dbReference type="InterPro" id="IPR018198">
    <property type="entry name" value="ATP_PRibTrfase_CS"/>
</dbReference>
<comment type="similarity">
    <text evidence="19">Belongs to the mitochondrial carrier (TC 2.A.29) family.</text>
</comment>
<feature type="repeat" description="Solcar" evidence="18">
    <location>
        <begin position="208"/>
        <end position="296"/>
    </location>
</feature>
<dbReference type="PANTHER" id="PTHR21403:SF8">
    <property type="entry name" value="ATP PHOSPHORIBOSYLTRANSFERASE"/>
    <property type="match status" value="1"/>
</dbReference>
<organism evidence="22 23">
    <name type="scientific">Rhizopus oryzae</name>
    <name type="common">Mucormycosis agent</name>
    <name type="synonym">Rhizopus arrhizus var. delemar</name>
    <dbReference type="NCBI Taxonomy" id="64495"/>
    <lineage>
        <taxon>Eukaryota</taxon>
        <taxon>Fungi</taxon>
        <taxon>Fungi incertae sedis</taxon>
        <taxon>Mucoromycota</taxon>
        <taxon>Mucoromycotina</taxon>
        <taxon>Mucoromycetes</taxon>
        <taxon>Mucorales</taxon>
        <taxon>Mucorineae</taxon>
        <taxon>Rhizopodaceae</taxon>
        <taxon>Rhizopus</taxon>
    </lineage>
</organism>
<dbReference type="SUPFAM" id="SSF54913">
    <property type="entry name" value="GlnB-like"/>
    <property type="match status" value="1"/>
</dbReference>
<evidence type="ECO:0000313" key="22">
    <source>
        <dbReference type="EMBL" id="KAG1551876.1"/>
    </source>
</evidence>
<dbReference type="GO" id="GO:0005737">
    <property type="term" value="C:cytoplasm"/>
    <property type="evidence" value="ECO:0007669"/>
    <property type="project" value="UniProtKB-SubCell"/>
</dbReference>
<feature type="domain" description="Histidine biosynthesis HisG C-terminal" evidence="21">
    <location>
        <begin position="514"/>
        <end position="586"/>
    </location>
</feature>
<dbReference type="GO" id="GO:0000105">
    <property type="term" value="P:L-histidine biosynthetic process"/>
    <property type="evidence" value="ECO:0007669"/>
    <property type="project" value="UniProtKB-KW"/>
</dbReference>
<dbReference type="GO" id="GO:0005524">
    <property type="term" value="F:ATP binding"/>
    <property type="evidence" value="ECO:0007669"/>
    <property type="project" value="UniProtKB-KW"/>
</dbReference>
<evidence type="ECO:0000256" key="18">
    <source>
        <dbReference type="PROSITE-ProRule" id="PRU00282"/>
    </source>
</evidence>
<dbReference type="InterPro" id="IPR015867">
    <property type="entry name" value="N-reg_PII/ATP_PRibTrfase_C"/>
</dbReference>
<dbReference type="Proteomes" id="UP000717996">
    <property type="component" value="Unassembled WGS sequence"/>
</dbReference>
<dbReference type="InterPro" id="IPR013820">
    <property type="entry name" value="ATP_PRibTrfase_cat"/>
</dbReference>
<evidence type="ECO:0000256" key="12">
    <source>
        <dbReference type="ARBA" id="ARBA00022692"/>
    </source>
</evidence>
<dbReference type="Gene3D" id="3.30.70.120">
    <property type="match status" value="1"/>
</dbReference>
<evidence type="ECO:0000256" key="14">
    <source>
        <dbReference type="ARBA" id="ARBA00022840"/>
    </source>
</evidence>
<evidence type="ECO:0000256" key="1">
    <source>
        <dbReference type="ARBA" id="ARBA00000915"/>
    </source>
</evidence>
<feature type="domain" description="ATP phosphoribosyltransferase catalytic" evidence="20">
    <location>
        <begin position="352"/>
        <end position="510"/>
    </location>
</feature>
<evidence type="ECO:0000256" key="6">
    <source>
        <dbReference type="ARBA" id="ARBA00011946"/>
    </source>
</evidence>
<dbReference type="InterPro" id="IPR023395">
    <property type="entry name" value="MCP_dom_sf"/>
</dbReference>
<feature type="repeat" description="Solcar" evidence="18">
    <location>
        <begin position="17"/>
        <end position="104"/>
    </location>
</feature>
<dbReference type="FunFam" id="3.40.190.10:FF:000123">
    <property type="entry name" value="HIS1p ATP phosphoribosyltransferase"/>
    <property type="match status" value="1"/>
</dbReference>
<dbReference type="OrthoDB" id="2574at2759"/>
<dbReference type="EC" id="2.4.2.17" evidence="6"/>
<evidence type="ECO:0000256" key="8">
    <source>
        <dbReference type="ARBA" id="ARBA00022490"/>
    </source>
</evidence>
<dbReference type="EMBL" id="JAANIT010000120">
    <property type="protein sequence ID" value="KAG1551876.1"/>
    <property type="molecule type" value="Genomic_DNA"/>
</dbReference>
<dbReference type="InterPro" id="IPR013115">
    <property type="entry name" value="HisG_C"/>
</dbReference>
<feature type="repeat" description="Solcar" evidence="18">
    <location>
        <begin position="114"/>
        <end position="201"/>
    </location>
</feature>
<keyword evidence="13" id="KW-0547">Nucleotide-binding</keyword>
<comment type="caution">
    <text evidence="22">The sequence shown here is derived from an EMBL/GenBank/DDBJ whole genome shotgun (WGS) entry which is preliminary data.</text>
</comment>
<evidence type="ECO:0000313" key="23">
    <source>
        <dbReference type="Proteomes" id="UP000717996"/>
    </source>
</evidence>
<dbReference type="Pfam" id="PF08029">
    <property type="entry name" value="HisG_C"/>
    <property type="match status" value="1"/>
</dbReference>
<keyword evidence="9" id="KW-0028">Amino-acid biosynthesis</keyword>
<dbReference type="PROSITE" id="PS50920">
    <property type="entry name" value="SOLCAR"/>
    <property type="match status" value="3"/>
</dbReference>
<dbReference type="InterPro" id="IPR020621">
    <property type="entry name" value="ATP-PRT_HisG_long"/>
</dbReference>
<dbReference type="AlphaFoldDB" id="A0A9P6YLQ8"/>
<evidence type="ECO:0000256" key="5">
    <source>
        <dbReference type="ARBA" id="ARBA00009372"/>
    </source>
</evidence>
<keyword evidence="12 18" id="KW-0812">Transmembrane</keyword>
<evidence type="ECO:0000256" key="13">
    <source>
        <dbReference type="ARBA" id="ARBA00022741"/>
    </source>
</evidence>
<sequence>MSKGTQANPELTDQSVHNRVRGFAAGMASGITKLVVGHPFDTIKIRMQTTSKSDGRFKGPLDCFLKTVSREGPRALYKGATPPLVGWMFMDSIMLGTLHNARILMQRWNGDKPLSVFQHGLAGLAGGITVSFVATPVEQIKARLQVQYDSGNKVYKGPIDCVKQVVRNNGIFGLWQGLLPTMLFRSWFFVFWGSYEVFTKELSKLNMTDGTVTFVAGGLSATAFWAGAFPSDVVKNRYMTQPDVSPKKFPTPTSVARFVYKTEGLAGFYRGFLPSFLRAFPTNASAVFMFEFVMNLLGKEKPLLLFAIPKKGRLHEQCLQLLSGSDIHFNRRTRQDIALCTNLPIALIFLPASDIPKYVAEGNVDLGISGQDMIVESEVQDKVTEIMELEFGKCRLCVQVPVKGEYQTIEQLAGKRIVTSFDAFARKVFEPIDQTAGTKTTINYVSGSVEAACALGLADGIIDLVESGETMRAAGLHDIHTLLNTQSVLMSNKNSHHQDLIDKITSRIRGVIAANKYVLCTYNVERVNLPRAVQITPGRQAPTVSSLDSHEGWVAVSAMIEKKRKGEIMDLLTEVGATDIMVVAFTNCRV</sequence>
<gene>
    <name evidence="22" type="ORF">G6F51_001575</name>
</gene>
<dbReference type="InterPro" id="IPR018108">
    <property type="entry name" value="MCP_transmembrane"/>
</dbReference>
<dbReference type="PROSITE" id="PS01316">
    <property type="entry name" value="ATP_P_PHORIBOSYLTR"/>
    <property type="match status" value="1"/>
</dbReference>
<dbReference type="SUPFAM" id="SSF103506">
    <property type="entry name" value="Mitochondrial carrier"/>
    <property type="match status" value="1"/>
</dbReference>
<evidence type="ECO:0000256" key="4">
    <source>
        <dbReference type="ARBA" id="ARBA00004667"/>
    </source>
</evidence>
<dbReference type="Pfam" id="PF01634">
    <property type="entry name" value="HisG"/>
    <property type="match status" value="1"/>
</dbReference>
<name>A0A9P6YLQ8_RHIOR</name>
<evidence type="ECO:0000256" key="19">
    <source>
        <dbReference type="RuleBase" id="RU000488"/>
    </source>
</evidence>
<keyword evidence="16" id="KW-0368">Histidine biosynthesis</keyword>
<dbReference type="Gene3D" id="3.40.190.10">
    <property type="entry name" value="Periplasmic binding protein-like II"/>
    <property type="match status" value="2"/>
</dbReference>
<evidence type="ECO:0000256" key="17">
    <source>
        <dbReference type="ARBA" id="ARBA00023136"/>
    </source>
</evidence>
<dbReference type="HAMAP" id="MF_00079">
    <property type="entry name" value="HisG_Long"/>
    <property type="match status" value="1"/>
</dbReference>
<comment type="subcellular location">
    <subcellularLocation>
        <location evidence="3">Cytoplasm</location>
    </subcellularLocation>
    <subcellularLocation>
        <location evidence="2">Membrane</location>
        <topology evidence="2">Multi-pass membrane protein</topology>
    </subcellularLocation>
</comment>
<keyword evidence="19" id="KW-0813">Transport</keyword>